<evidence type="ECO:0000313" key="8">
    <source>
        <dbReference type="EMBL" id="RKD92133.1"/>
    </source>
</evidence>
<feature type="transmembrane region" description="Helical" evidence="6">
    <location>
        <begin position="410"/>
        <end position="429"/>
    </location>
</feature>
<gene>
    <name evidence="8" type="ORF">BC643_2503</name>
</gene>
<keyword evidence="4 6" id="KW-1133">Transmembrane helix</keyword>
<dbReference type="OrthoDB" id="924673at2"/>
<evidence type="ECO:0000256" key="5">
    <source>
        <dbReference type="ARBA" id="ARBA00023136"/>
    </source>
</evidence>
<dbReference type="PANTHER" id="PTHR12778">
    <property type="entry name" value="SOLUTE CARRIER FAMILY 33 ACETYL-COA TRANSPORTER -RELATED"/>
    <property type="match status" value="1"/>
</dbReference>
<feature type="transmembrane region" description="Helical" evidence="6">
    <location>
        <begin position="379"/>
        <end position="398"/>
    </location>
</feature>
<evidence type="ECO:0000256" key="4">
    <source>
        <dbReference type="ARBA" id="ARBA00022989"/>
    </source>
</evidence>
<feature type="transmembrane region" description="Helical" evidence="6">
    <location>
        <begin position="248"/>
        <end position="273"/>
    </location>
</feature>
<dbReference type="PANTHER" id="PTHR12778:SF10">
    <property type="entry name" value="MAJOR FACILITATOR SUPERFAMILY DOMAIN-CONTAINING PROTEIN 3"/>
    <property type="match status" value="1"/>
</dbReference>
<keyword evidence="5 6" id="KW-0472">Membrane</keyword>
<keyword evidence="3 6" id="KW-0812">Transmembrane</keyword>
<evidence type="ECO:0000256" key="1">
    <source>
        <dbReference type="ARBA" id="ARBA00004141"/>
    </source>
</evidence>
<dbReference type="InterPro" id="IPR004752">
    <property type="entry name" value="AmpG_permease/AT-1"/>
</dbReference>
<proteinExistence type="predicted"/>
<dbReference type="GO" id="GO:0022857">
    <property type="term" value="F:transmembrane transporter activity"/>
    <property type="evidence" value="ECO:0007669"/>
    <property type="project" value="InterPro"/>
</dbReference>
<feature type="transmembrane region" description="Helical" evidence="6">
    <location>
        <begin position="92"/>
        <end position="112"/>
    </location>
</feature>
<feature type="transmembrane region" description="Helical" evidence="6">
    <location>
        <begin position="57"/>
        <end position="80"/>
    </location>
</feature>
<accession>A0A419W9J3</accession>
<comment type="caution">
    <text evidence="8">The sequence shown here is derived from an EMBL/GenBank/DDBJ whole genome shotgun (WGS) entry which is preliminary data.</text>
</comment>
<feature type="transmembrane region" description="Helical" evidence="6">
    <location>
        <begin position="285"/>
        <end position="306"/>
    </location>
</feature>
<dbReference type="Proteomes" id="UP000283387">
    <property type="component" value="Unassembled WGS sequence"/>
</dbReference>
<protein>
    <submittedName>
        <fullName evidence="8">PAT family beta-lactamase induction signal transducer AmpG</fullName>
    </submittedName>
</protein>
<feature type="transmembrane region" description="Helical" evidence="6">
    <location>
        <begin position="318"/>
        <end position="338"/>
    </location>
</feature>
<evidence type="ECO:0000259" key="7">
    <source>
        <dbReference type="PROSITE" id="PS50850"/>
    </source>
</evidence>
<comment type="subcellular location">
    <subcellularLocation>
        <location evidence="1">Membrane</location>
        <topology evidence="1">Multi-pass membrane protein</topology>
    </subcellularLocation>
</comment>
<evidence type="ECO:0000313" key="9">
    <source>
        <dbReference type="Proteomes" id="UP000283387"/>
    </source>
</evidence>
<feature type="transmembrane region" description="Helical" evidence="6">
    <location>
        <begin position="21"/>
        <end position="45"/>
    </location>
</feature>
<feature type="transmembrane region" description="Helical" evidence="6">
    <location>
        <begin position="118"/>
        <end position="138"/>
    </location>
</feature>
<organism evidence="8 9">
    <name type="scientific">Mangrovibacterium diazotrophicum</name>
    <dbReference type="NCBI Taxonomy" id="1261403"/>
    <lineage>
        <taxon>Bacteria</taxon>
        <taxon>Pseudomonadati</taxon>
        <taxon>Bacteroidota</taxon>
        <taxon>Bacteroidia</taxon>
        <taxon>Marinilabiliales</taxon>
        <taxon>Prolixibacteraceae</taxon>
        <taxon>Mangrovibacterium</taxon>
    </lineage>
</organism>
<feature type="transmembrane region" description="Helical" evidence="6">
    <location>
        <begin position="159"/>
        <end position="179"/>
    </location>
</feature>
<feature type="transmembrane region" description="Helical" evidence="6">
    <location>
        <begin position="344"/>
        <end position="367"/>
    </location>
</feature>
<evidence type="ECO:0000256" key="3">
    <source>
        <dbReference type="ARBA" id="ARBA00022692"/>
    </source>
</evidence>
<dbReference type="Gene3D" id="1.20.1250.20">
    <property type="entry name" value="MFS general substrate transporter like domains"/>
    <property type="match status" value="2"/>
</dbReference>
<feature type="domain" description="Major facilitator superfamily (MFS) profile" evidence="7">
    <location>
        <begin position="248"/>
        <end position="449"/>
    </location>
</feature>
<sequence>MTVEKTLTRQLKLPALSENAFLRYLTFSALYFAQGIPMGLMFYAIPAWLAANGKTPAEIGSFVAAVSLPWSFKILVAPLMDRFTYLPMGRRRPWLVFGQVGIVASFLLLAPLSDPLEHIPLLTVAGFMASLASIFQDISVDSLAIDLLPEDQQARANGLMWGSQAVGVSSTVAITGWIIQHYSFLVAMNLFGAIVTVIMLFPLIFRERPGEKVAPWTAGQTSPEAQKIQLCSWKVILKSLIRAFTLPVSLYMGVAVFVYRMGDGFIGSILPVFTVQKLGWTDIEYAHVFATTKLAGGILGMFIGGAMIDRFGKIRMMVLYAFALVALLMAMSLLSLYWSNATFITGFFFIYHTLSTFITIAILAVAMQLSWRRVATTQFTLYMTIANLGLSAGAWIMGQLKTYFSWQHMFMAYLVFIGLVLAIMPFLNFKKHQQQLNELEEKQRQIQDS</sequence>
<evidence type="ECO:0000256" key="2">
    <source>
        <dbReference type="ARBA" id="ARBA00022448"/>
    </source>
</evidence>
<reference evidence="8 9" key="1">
    <citation type="submission" date="2018-09" db="EMBL/GenBank/DDBJ databases">
        <title>Genomic Encyclopedia of Archaeal and Bacterial Type Strains, Phase II (KMG-II): from individual species to whole genera.</title>
        <authorList>
            <person name="Goeker M."/>
        </authorList>
    </citation>
    <scope>NUCLEOTIDE SEQUENCE [LARGE SCALE GENOMIC DNA]</scope>
    <source>
        <strain evidence="8 9">DSM 27148</strain>
    </source>
</reference>
<dbReference type="InterPro" id="IPR036259">
    <property type="entry name" value="MFS_trans_sf"/>
</dbReference>
<dbReference type="GO" id="GO:0016020">
    <property type="term" value="C:membrane"/>
    <property type="evidence" value="ECO:0007669"/>
    <property type="project" value="UniProtKB-SubCell"/>
</dbReference>
<dbReference type="SUPFAM" id="SSF103473">
    <property type="entry name" value="MFS general substrate transporter"/>
    <property type="match status" value="1"/>
</dbReference>
<dbReference type="EMBL" id="RAPN01000001">
    <property type="protein sequence ID" value="RKD92133.1"/>
    <property type="molecule type" value="Genomic_DNA"/>
</dbReference>
<dbReference type="InterPro" id="IPR011701">
    <property type="entry name" value="MFS"/>
</dbReference>
<dbReference type="Pfam" id="PF07690">
    <property type="entry name" value="MFS_1"/>
    <property type="match status" value="1"/>
</dbReference>
<keyword evidence="9" id="KW-1185">Reference proteome</keyword>
<feature type="transmembrane region" description="Helical" evidence="6">
    <location>
        <begin position="185"/>
        <end position="205"/>
    </location>
</feature>
<evidence type="ECO:0000256" key="6">
    <source>
        <dbReference type="SAM" id="Phobius"/>
    </source>
</evidence>
<name>A0A419W9J3_9BACT</name>
<keyword evidence="2" id="KW-0813">Transport</keyword>
<dbReference type="RefSeq" id="WP_120273376.1">
    <property type="nucleotide sequence ID" value="NZ_RAPN01000001.1"/>
</dbReference>
<dbReference type="InterPro" id="IPR020846">
    <property type="entry name" value="MFS_dom"/>
</dbReference>
<dbReference type="AlphaFoldDB" id="A0A419W9J3"/>
<dbReference type="PROSITE" id="PS50850">
    <property type="entry name" value="MFS"/>
    <property type="match status" value="1"/>
</dbReference>